<keyword evidence="2" id="KW-1133">Transmembrane helix</keyword>
<evidence type="ECO:0000256" key="1">
    <source>
        <dbReference type="SAM" id="MobiDB-lite"/>
    </source>
</evidence>
<dbReference type="EMBL" id="UOGJ01000118">
    <property type="protein sequence ID" value="VAX37062.1"/>
    <property type="molecule type" value="Genomic_DNA"/>
</dbReference>
<feature type="region of interest" description="Disordered" evidence="1">
    <location>
        <begin position="165"/>
        <end position="189"/>
    </location>
</feature>
<accession>A0A3B1D8K8</accession>
<gene>
    <name evidence="3" type="ORF">MNBD_UNCLBAC01-457</name>
</gene>
<reference evidence="3" key="1">
    <citation type="submission" date="2018-06" db="EMBL/GenBank/DDBJ databases">
        <authorList>
            <person name="Zhirakovskaya E."/>
        </authorList>
    </citation>
    <scope>NUCLEOTIDE SEQUENCE</scope>
</reference>
<keyword evidence="2" id="KW-0812">Transmembrane</keyword>
<evidence type="ECO:0000256" key="2">
    <source>
        <dbReference type="SAM" id="Phobius"/>
    </source>
</evidence>
<name>A0A3B1D8K8_9ZZZZ</name>
<organism evidence="3">
    <name type="scientific">hydrothermal vent metagenome</name>
    <dbReference type="NCBI Taxonomy" id="652676"/>
    <lineage>
        <taxon>unclassified sequences</taxon>
        <taxon>metagenomes</taxon>
        <taxon>ecological metagenomes</taxon>
    </lineage>
</organism>
<feature type="non-terminal residue" evidence="3">
    <location>
        <position position="1"/>
    </location>
</feature>
<proteinExistence type="predicted"/>
<evidence type="ECO:0000313" key="3">
    <source>
        <dbReference type="EMBL" id="VAX37062.1"/>
    </source>
</evidence>
<sequence length="205" mass="23838">NIDIKDFKNVDIERVKEVFQERKDIAINVGILLVTVFMILYIWGGYRSKVKDLNRQKVEFGKKIEVYNDFQAAQKNNTIFIKKFSKGLSRDQLVNNVSDLSIQYGVQISSFSPAKEKKDEFSKIAILDIEVSSEDYASMVQFIHAIEQAQPRMKVQEWKLFSQSKRSQARSRSRRARHKTATQQEKNADMIKANIRIESERLNDG</sequence>
<feature type="compositionally biased region" description="Basic residues" evidence="1">
    <location>
        <begin position="167"/>
        <end position="180"/>
    </location>
</feature>
<feature type="transmembrane region" description="Helical" evidence="2">
    <location>
        <begin position="25"/>
        <end position="46"/>
    </location>
</feature>
<dbReference type="AlphaFoldDB" id="A0A3B1D8K8"/>
<dbReference type="Gene3D" id="3.30.70.60">
    <property type="match status" value="1"/>
</dbReference>
<dbReference type="InterPro" id="IPR014717">
    <property type="entry name" value="Transl_elong_EF1B/ribsomal_bS6"/>
</dbReference>
<protein>
    <submittedName>
        <fullName evidence="3">Uncharacterized protein</fullName>
    </submittedName>
</protein>
<keyword evidence="2" id="KW-0472">Membrane</keyword>